<feature type="transmembrane region" description="Helical" evidence="16">
    <location>
        <begin position="34"/>
        <end position="62"/>
    </location>
</feature>
<feature type="compositionally biased region" description="Low complexity" evidence="15">
    <location>
        <begin position="989"/>
        <end position="1044"/>
    </location>
</feature>
<dbReference type="Gene3D" id="1.10.3810.10">
    <property type="entry name" value="Biosynthetic peptidoglycan transglycosylase-like"/>
    <property type="match status" value="1"/>
</dbReference>
<dbReference type="GO" id="GO:0008658">
    <property type="term" value="F:penicillin binding"/>
    <property type="evidence" value="ECO:0007669"/>
    <property type="project" value="InterPro"/>
</dbReference>
<comment type="subcellular location">
    <subcellularLocation>
        <location evidence="1">Cell membrane</location>
    </subcellularLocation>
</comment>
<organism evidence="19 20">
    <name type="scientific">Guptibacillus hwajinpoensis</name>
    <dbReference type="NCBI Taxonomy" id="208199"/>
    <lineage>
        <taxon>Bacteria</taxon>
        <taxon>Bacillati</taxon>
        <taxon>Bacillota</taxon>
        <taxon>Bacilli</taxon>
        <taxon>Bacillales</taxon>
        <taxon>Guptibacillaceae</taxon>
        <taxon>Guptibacillus</taxon>
    </lineage>
</organism>
<evidence type="ECO:0000313" key="19">
    <source>
        <dbReference type="EMBL" id="MYL62743.1"/>
    </source>
</evidence>
<feature type="compositionally biased region" description="Acidic residues" evidence="15">
    <location>
        <begin position="974"/>
        <end position="988"/>
    </location>
</feature>
<evidence type="ECO:0000256" key="3">
    <source>
        <dbReference type="ARBA" id="ARBA00022645"/>
    </source>
</evidence>
<dbReference type="Proteomes" id="UP000447833">
    <property type="component" value="Unassembled WGS sequence"/>
</dbReference>
<keyword evidence="6 19" id="KW-0808">Transferase</keyword>
<dbReference type="GO" id="GO:0030288">
    <property type="term" value="C:outer membrane-bounded periplasmic space"/>
    <property type="evidence" value="ECO:0007669"/>
    <property type="project" value="TreeGrafter"/>
</dbReference>
<dbReference type="AlphaFoldDB" id="A0A845EW22"/>
<dbReference type="InterPro" id="IPR012338">
    <property type="entry name" value="Beta-lactam/transpept-like"/>
</dbReference>
<gene>
    <name evidence="19" type="ORF">GLW07_05160</name>
</gene>
<feature type="domain" description="Penicillin-binding protein transpeptidase" evidence="17">
    <location>
        <begin position="459"/>
        <end position="696"/>
    </location>
</feature>
<dbReference type="Pfam" id="PF00912">
    <property type="entry name" value="Transgly"/>
    <property type="match status" value="1"/>
</dbReference>
<keyword evidence="11" id="KW-0511">Multifunctional enzyme</keyword>
<dbReference type="EMBL" id="WMEY01000002">
    <property type="protein sequence ID" value="MYL62743.1"/>
    <property type="molecule type" value="Genomic_DNA"/>
</dbReference>
<evidence type="ECO:0000256" key="15">
    <source>
        <dbReference type="SAM" id="MobiDB-lite"/>
    </source>
</evidence>
<evidence type="ECO:0000256" key="4">
    <source>
        <dbReference type="ARBA" id="ARBA00022670"/>
    </source>
</evidence>
<evidence type="ECO:0000256" key="11">
    <source>
        <dbReference type="ARBA" id="ARBA00023268"/>
    </source>
</evidence>
<evidence type="ECO:0000256" key="6">
    <source>
        <dbReference type="ARBA" id="ARBA00022679"/>
    </source>
</evidence>
<dbReference type="Gene3D" id="3.40.710.10">
    <property type="entry name" value="DD-peptidase/beta-lactamase superfamily"/>
    <property type="match status" value="1"/>
</dbReference>
<dbReference type="RefSeq" id="WP_160918551.1">
    <property type="nucleotide sequence ID" value="NZ_WMEY01000002.1"/>
</dbReference>
<keyword evidence="5" id="KW-0328">Glycosyltransferase</keyword>
<dbReference type="InterPro" id="IPR001460">
    <property type="entry name" value="PCN-bd_Tpept"/>
</dbReference>
<evidence type="ECO:0000256" key="10">
    <source>
        <dbReference type="ARBA" id="ARBA00023136"/>
    </source>
</evidence>
<keyword evidence="7" id="KW-0378">Hydrolase</keyword>
<evidence type="ECO:0000256" key="1">
    <source>
        <dbReference type="ARBA" id="ARBA00004236"/>
    </source>
</evidence>
<keyword evidence="4" id="KW-0645">Protease</keyword>
<dbReference type="GO" id="GO:0009252">
    <property type="term" value="P:peptidoglycan biosynthetic process"/>
    <property type="evidence" value="ECO:0007669"/>
    <property type="project" value="UniProtKB-KW"/>
</dbReference>
<dbReference type="Pfam" id="PF00905">
    <property type="entry name" value="Transpeptidase"/>
    <property type="match status" value="1"/>
</dbReference>
<protein>
    <submittedName>
        <fullName evidence="19">Peptidoglycan glycosyltransferase</fullName>
    </submittedName>
</protein>
<keyword evidence="16" id="KW-1133">Transmembrane helix</keyword>
<evidence type="ECO:0000256" key="16">
    <source>
        <dbReference type="SAM" id="Phobius"/>
    </source>
</evidence>
<dbReference type="InterPro" id="IPR050396">
    <property type="entry name" value="Glycosyltr_51/Transpeptidase"/>
</dbReference>
<evidence type="ECO:0000259" key="17">
    <source>
        <dbReference type="Pfam" id="PF00905"/>
    </source>
</evidence>
<evidence type="ECO:0000256" key="12">
    <source>
        <dbReference type="ARBA" id="ARBA00023316"/>
    </source>
</evidence>
<dbReference type="GO" id="GO:0005886">
    <property type="term" value="C:plasma membrane"/>
    <property type="evidence" value="ECO:0007669"/>
    <property type="project" value="UniProtKB-SubCell"/>
</dbReference>
<proteinExistence type="predicted"/>
<evidence type="ECO:0000256" key="13">
    <source>
        <dbReference type="ARBA" id="ARBA00034000"/>
    </source>
</evidence>
<keyword evidence="9" id="KW-0573">Peptidoglycan synthesis</keyword>
<dbReference type="PANTHER" id="PTHR32282:SF11">
    <property type="entry name" value="PENICILLIN-BINDING PROTEIN 1B"/>
    <property type="match status" value="1"/>
</dbReference>
<keyword evidence="2" id="KW-1003">Cell membrane</keyword>
<feature type="compositionally biased region" description="Basic and acidic residues" evidence="15">
    <location>
        <begin position="944"/>
        <end position="956"/>
    </location>
</feature>
<dbReference type="InterPro" id="IPR023346">
    <property type="entry name" value="Lysozyme-like_dom_sf"/>
</dbReference>
<dbReference type="SUPFAM" id="SSF53955">
    <property type="entry name" value="Lysozyme-like"/>
    <property type="match status" value="1"/>
</dbReference>
<comment type="caution">
    <text evidence="19">The sequence shown here is derived from an EMBL/GenBank/DDBJ whole genome shotgun (WGS) entry which is preliminary data.</text>
</comment>
<dbReference type="GO" id="GO:0071555">
    <property type="term" value="P:cell wall organization"/>
    <property type="evidence" value="ECO:0007669"/>
    <property type="project" value="UniProtKB-KW"/>
</dbReference>
<dbReference type="GO" id="GO:0006508">
    <property type="term" value="P:proteolysis"/>
    <property type="evidence" value="ECO:0007669"/>
    <property type="project" value="UniProtKB-KW"/>
</dbReference>
<name>A0A845EW22_9BACL</name>
<evidence type="ECO:0000256" key="7">
    <source>
        <dbReference type="ARBA" id="ARBA00022801"/>
    </source>
</evidence>
<dbReference type="SUPFAM" id="SSF56601">
    <property type="entry name" value="beta-lactamase/transpeptidase-like"/>
    <property type="match status" value="1"/>
</dbReference>
<evidence type="ECO:0000259" key="18">
    <source>
        <dbReference type="Pfam" id="PF00912"/>
    </source>
</evidence>
<feature type="domain" description="Glycosyl transferase family 51" evidence="18">
    <location>
        <begin position="97"/>
        <end position="281"/>
    </location>
</feature>
<dbReference type="GO" id="GO:0008955">
    <property type="term" value="F:peptidoglycan glycosyltransferase activity"/>
    <property type="evidence" value="ECO:0007669"/>
    <property type="project" value="UniProtKB-EC"/>
</dbReference>
<dbReference type="Gene3D" id="2.60.40.10">
    <property type="entry name" value="Immunoglobulins"/>
    <property type="match status" value="1"/>
</dbReference>
<reference evidence="19 20" key="1">
    <citation type="submission" date="2019-11" db="EMBL/GenBank/DDBJ databases">
        <title>Genome sequences of 17 halophilic strains isolated from different environments.</title>
        <authorList>
            <person name="Furrow R.E."/>
        </authorList>
    </citation>
    <scope>NUCLEOTIDE SEQUENCE [LARGE SCALE GENOMIC DNA]</scope>
    <source>
        <strain evidence="19 20">22506_14_FS</strain>
    </source>
</reference>
<dbReference type="InterPro" id="IPR036950">
    <property type="entry name" value="PBP_transglycosylase"/>
</dbReference>
<evidence type="ECO:0000256" key="8">
    <source>
        <dbReference type="ARBA" id="ARBA00022960"/>
    </source>
</evidence>
<evidence type="ECO:0000256" key="9">
    <source>
        <dbReference type="ARBA" id="ARBA00022984"/>
    </source>
</evidence>
<dbReference type="InterPro" id="IPR001264">
    <property type="entry name" value="Glyco_trans_51"/>
</dbReference>
<dbReference type="InterPro" id="IPR013783">
    <property type="entry name" value="Ig-like_fold"/>
</dbReference>
<evidence type="ECO:0000256" key="2">
    <source>
        <dbReference type="ARBA" id="ARBA00022475"/>
    </source>
</evidence>
<accession>A0A845EW22</accession>
<dbReference type="PANTHER" id="PTHR32282">
    <property type="entry name" value="BINDING PROTEIN TRANSPEPTIDASE, PUTATIVE-RELATED"/>
    <property type="match status" value="1"/>
</dbReference>
<keyword evidence="16" id="KW-0812">Transmembrane</keyword>
<keyword evidence="12" id="KW-0961">Cell wall biogenesis/degradation</keyword>
<keyword evidence="10 16" id="KW-0472">Membrane</keyword>
<evidence type="ECO:0000256" key="5">
    <source>
        <dbReference type="ARBA" id="ARBA00022676"/>
    </source>
</evidence>
<feature type="region of interest" description="Disordered" evidence="15">
    <location>
        <begin position="934"/>
        <end position="1044"/>
    </location>
</feature>
<keyword evidence="8" id="KW-0133">Cell shape</keyword>
<sequence>MRELFSTIRQKWNAFIDRLQEYNILSGSRIAYKVIWNLFLIFIVIGLMGTFFAGGVGAGYFASLVKDEPIRSYAEMKSDVYNYEETSEVYFAGDVFLGNFRSDIERKEVELKDVSPLLQKAVISTEDEYFYDHDGIVPKAIGRAVLQEVTNSEDRSGGSTLTQQLVKNQILTREVSFERKAKEMLLALRLENFFNKDEILEAYLNIVPYGRNASGNNIAGVQAASQGIFGVNASDLNLPQAAFIAGIPKNPYTYTPFTNSGEKKEDLSAGIDRMEFVLYRMYQEETITEDEYNKALEYDIEKNLTKSSPSPVEKYPYLTFEIEDRAKRVLAEQIADEEGYDGEKLAKSLDSYNQITYEANIYGKSATEVAKQKEIKWAQIKEDSEVFLEFMSNAEIELRKNGYKIHTTIDKEMYDNMNQAKDKALGNPNYFQGSKTISVQDPETGELVNKELPMEVGSILIENKSGKILSFIGGSDFKTEQLNHATDAYRSNGSTMKPILDYAPAMEMGKVQPGYIIPDLPSDDIWLPDNYGKNFHGLVTARKALQQSYNVPAARIYSKMDHYEATNFLVKMGFNTLTEPDRSNSSTSIGSLDRGVSVEENTNAFGTFANGGKFVDAYMIDKIVDRDGNTIFEQKPEPVEVFSPQTAYLTIDMMRDVISQGTAQDIPSKLKFASDWAGKTGTGQNYKDAWFVAVNPNVSLGVWTGYDLELPMDSNLYSKRNKNLWALFANAAYDASPEIMDPEKSFKMPTGIVKRSFCGISGKLASDLCQKAGLVQTDLFNAKYVPTEVDDSLTEGRYVVMNGNTYQALSSTPEEFVSSGVMIKEDYFSGVDLASLLPSEFKNLNIVSEGTTASENGKKPGGVGGLSINGSTLSWGASGESDIVGYRIYRASNGSSSFTKLGSIKSSDGSSFNIPSGAYAYYVTAVDVAGNESGASAKVTSGDWSEKPEPKEKPEPMPESDEGNDQTSGNSNTENEEATEDEEEESSNPEDSSSNEDGANTENNDSTEENANSNTSNNSSNSNSNGANSENNGNSSTNISNDSE</sequence>
<comment type="catalytic activity">
    <reaction evidence="13">
        <text>Preferential cleavage: (Ac)2-L-Lys-D-Ala-|-D-Ala. Also transpeptidation of peptidyl-alanyl moieties that are N-acyl substituents of D-alanine.</text>
        <dbReference type="EC" id="3.4.16.4"/>
    </reaction>
</comment>
<dbReference type="GO" id="GO:0009002">
    <property type="term" value="F:serine-type D-Ala-D-Ala carboxypeptidase activity"/>
    <property type="evidence" value="ECO:0007669"/>
    <property type="project" value="UniProtKB-EC"/>
</dbReference>
<evidence type="ECO:0000313" key="20">
    <source>
        <dbReference type="Proteomes" id="UP000447833"/>
    </source>
</evidence>
<dbReference type="GO" id="GO:0008360">
    <property type="term" value="P:regulation of cell shape"/>
    <property type="evidence" value="ECO:0007669"/>
    <property type="project" value="UniProtKB-KW"/>
</dbReference>
<comment type="catalytic activity">
    <reaction evidence="14">
        <text>[GlcNAc-(1-&gt;4)-Mur2Ac(oyl-L-Ala-gamma-D-Glu-L-Lys-D-Ala-D-Ala)](n)-di-trans,octa-cis-undecaprenyl diphosphate + beta-D-GlcNAc-(1-&gt;4)-Mur2Ac(oyl-L-Ala-gamma-D-Glu-L-Lys-D-Ala-D-Ala)-di-trans,octa-cis-undecaprenyl diphosphate = [GlcNAc-(1-&gt;4)-Mur2Ac(oyl-L-Ala-gamma-D-Glu-L-Lys-D-Ala-D-Ala)](n+1)-di-trans,octa-cis-undecaprenyl diphosphate + di-trans,octa-cis-undecaprenyl diphosphate + H(+)</text>
        <dbReference type="Rhea" id="RHEA:23708"/>
        <dbReference type="Rhea" id="RHEA-COMP:9602"/>
        <dbReference type="Rhea" id="RHEA-COMP:9603"/>
        <dbReference type="ChEBI" id="CHEBI:15378"/>
        <dbReference type="ChEBI" id="CHEBI:58405"/>
        <dbReference type="ChEBI" id="CHEBI:60033"/>
        <dbReference type="ChEBI" id="CHEBI:78435"/>
        <dbReference type="EC" id="2.4.99.28"/>
    </reaction>
</comment>
<keyword evidence="3" id="KW-0121">Carboxypeptidase</keyword>
<evidence type="ECO:0000256" key="14">
    <source>
        <dbReference type="ARBA" id="ARBA00049902"/>
    </source>
</evidence>